<feature type="transmembrane region" description="Helical" evidence="8">
    <location>
        <begin position="167"/>
        <end position="190"/>
    </location>
</feature>
<dbReference type="RefSeq" id="WP_338736716.1">
    <property type="nucleotide sequence ID" value="NZ_CP146612.1"/>
</dbReference>
<evidence type="ECO:0000256" key="4">
    <source>
        <dbReference type="ARBA" id="ARBA00022989"/>
    </source>
</evidence>
<feature type="domain" description="NADH-Ubiquinone oxidoreductase (complex I) chain 5 N-terminal" evidence="10">
    <location>
        <begin position="70"/>
        <end position="109"/>
    </location>
</feature>
<dbReference type="Pfam" id="PF00662">
    <property type="entry name" value="Proton_antipo_N"/>
    <property type="match status" value="1"/>
</dbReference>
<keyword evidence="6 8" id="KW-0472">Membrane</keyword>
<evidence type="ECO:0000256" key="6">
    <source>
        <dbReference type="ARBA" id="ARBA00023136"/>
    </source>
</evidence>
<keyword evidence="4 8" id="KW-1133">Transmembrane helix</keyword>
<feature type="transmembrane region" description="Helical" evidence="8">
    <location>
        <begin position="422"/>
        <end position="449"/>
    </location>
</feature>
<comment type="subcellular location">
    <subcellularLocation>
        <location evidence="1">Cell membrane</location>
        <topology evidence="1">Multi-pass membrane protein</topology>
    </subcellularLocation>
    <subcellularLocation>
        <location evidence="7">Membrane</location>
        <topology evidence="7">Multi-pass membrane protein</topology>
    </subcellularLocation>
</comment>
<feature type="domain" description="NADH:quinone oxidoreductase/Mrp antiporter transmembrane" evidence="9">
    <location>
        <begin position="132"/>
        <end position="414"/>
    </location>
</feature>
<feature type="transmembrane region" description="Helical" evidence="8">
    <location>
        <begin position="6"/>
        <end position="23"/>
    </location>
</feature>
<dbReference type="PANTHER" id="PTHR42682:SF3">
    <property type="entry name" value="FORMATE HYDROGENLYASE SUBUNIT 3-RELATED"/>
    <property type="match status" value="1"/>
</dbReference>
<keyword evidence="3 7" id="KW-0812">Transmembrane</keyword>
<name>A0ABZ2J110_9CHLR</name>
<feature type="transmembrane region" description="Helical" evidence="8">
    <location>
        <begin position="383"/>
        <end position="402"/>
    </location>
</feature>
<dbReference type="Proteomes" id="UP001375370">
    <property type="component" value="Chromosome"/>
</dbReference>
<proteinExistence type="predicted"/>
<dbReference type="PRINTS" id="PR01437">
    <property type="entry name" value="NUOXDRDTASE4"/>
</dbReference>
<dbReference type="InterPro" id="IPR052175">
    <property type="entry name" value="ComplexI-like_HydComp"/>
</dbReference>
<accession>A0ABZ2J110</accession>
<dbReference type="PANTHER" id="PTHR42682">
    <property type="entry name" value="HYDROGENASE-4 COMPONENT F"/>
    <property type="match status" value="1"/>
</dbReference>
<evidence type="ECO:0000256" key="2">
    <source>
        <dbReference type="ARBA" id="ARBA00022475"/>
    </source>
</evidence>
<evidence type="ECO:0000256" key="5">
    <source>
        <dbReference type="ARBA" id="ARBA00023002"/>
    </source>
</evidence>
<evidence type="ECO:0000313" key="12">
    <source>
        <dbReference type="Proteomes" id="UP001375370"/>
    </source>
</evidence>
<reference evidence="11 12" key="1">
    <citation type="submission" date="2024-03" db="EMBL/GenBank/DDBJ databases">
        <title>A Dehalogenimonas Isolated from Estuarine Sediments Dihaloeliminates Chlorinated Alkanes.</title>
        <authorList>
            <person name="Yang Y."/>
            <person name="Wang H."/>
        </authorList>
    </citation>
    <scope>NUCLEOTIDE SEQUENCE [LARGE SCALE GENOMIC DNA]</scope>
    <source>
        <strain evidence="11 12">W</strain>
    </source>
</reference>
<evidence type="ECO:0000256" key="1">
    <source>
        <dbReference type="ARBA" id="ARBA00004651"/>
    </source>
</evidence>
<evidence type="ECO:0000256" key="3">
    <source>
        <dbReference type="ARBA" id="ARBA00022692"/>
    </source>
</evidence>
<dbReference type="InterPro" id="IPR001516">
    <property type="entry name" value="Proton_antipo_N"/>
</dbReference>
<evidence type="ECO:0000256" key="7">
    <source>
        <dbReference type="RuleBase" id="RU000320"/>
    </source>
</evidence>
<feature type="transmembrane region" description="Helical" evidence="8">
    <location>
        <begin position="236"/>
        <end position="259"/>
    </location>
</feature>
<evidence type="ECO:0000259" key="9">
    <source>
        <dbReference type="Pfam" id="PF00361"/>
    </source>
</evidence>
<feature type="transmembrane region" description="Helical" evidence="8">
    <location>
        <begin position="80"/>
        <end position="100"/>
    </location>
</feature>
<sequence>MILGLFLTGGVFLLLAAIAAVFGRETSGLKRRQASLLLIITGCLAWLISSGLILAADSSLYLELYQLTPSLTISFHLDRLAAFFILIIALVAVCVAIYSFKYMEHSGTNRQRNFMAAAMASFILAMALTVASANFFSFIFFWEIMSLSSLFLVLYERDHAETPKAGIYYLVMTQFSTLFLLLGALLLNLYTGTLDITAAEGLLPVNAGIIFLVFLVGFGTKAGVMPFHKWLPFAHAAAPSNISALMSGVMLKVAIYGLVRLILDVMTPELWWGMVLLGFGTVSAVLGVIYALKEHDLKKSLAYHSIENIGIIVIGLGLFIIFSVFDLRVLAELSLFGALFHTLNHAIFKSLLFMTAGSVVVATHTRNIEDMGGLVKRMPGTAIIFLIGAAAISALPPLNGFASESMLFQAFLGAFQLPSQVVAILLFVALAAYALMSALAAAWLVRVFGAVFLALPRSTSAEHAHEAPRVMLIGPGILAGICVVLGIFSYQIIRGIGLELPLPDLLPISLIIIIVIFGAVLAVRRTKTPVRISETWACGIHRQTAKMEYTASGFSEPIITIFSPIFRTRKTAQRKFADKARAIVTGGKGEIHSLQFFEEHIYLPIAKLTYRIAGFVSRLHNVDLDAFILYTFVLIVIMVAVAGWWL</sequence>
<feature type="transmembrane region" description="Helical" evidence="8">
    <location>
        <begin position="505"/>
        <end position="523"/>
    </location>
</feature>
<dbReference type="InterPro" id="IPR001750">
    <property type="entry name" value="ND/Mrp_TM"/>
</dbReference>
<keyword evidence="12" id="KW-1185">Reference proteome</keyword>
<feature type="transmembrane region" description="Helical" evidence="8">
    <location>
        <begin position="271"/>
        <end position="292"/>
    </location>
</feature>
<evidence type="ECO:0000259" key="10">
    <source>
        <dbReference type="Pfam" id="PF00662"/>
    </source>
</evidence>
<gene>
    <name evidence="11" type="ORF">V8247_04875</name>
</gene>
<feature type="transmembrane region" description="Helical" evidence="8">
    <location>
        <begin position="345"/>
        <end position="362"/>
    </location>
</feature>
<evidence type="ECO:0000313" key="11">
    <source>
        <dbReference type="EMBL" id="WWX24605.1"/>
    </source>
</evidence>
<organism evidence="11 12">
    <name type="scientific">Candidatus Dehalogenimonas loeffleri</name>
    <dbReference type="NCBI Taxonomy" id="3127115"/>
    <lineage>
        <taxon>Bacteria</taxon>
        <taxon>Bacillati</taxon>
        <taxon>Chloroflexota</taxon>
        <taxon>Dehalococcoidia</taxon>
        <taxon>Dehalococcoidales</taxon>
        <taxon>Dehalococcoidaceae</taxon>
        <taxon>Dehalogenimonas</taxon>
    </lineage>
</organism>
<dbReference type="NCBIfam" id="NF006418">
    <property type="entry name" value="PRK08667.1"/>
    <property type="match status" value="1"/>
</dbReference>
<feature type="transmembrane region" description="Helical" evidence="8">
    <location>
        <begin position="35"/>
        <end position="60"/>
    </location>
</feature>
<feature type="transmembrane region" description="Helical" evidence="8">
    <location>
        <begin position="304"/>
        <end position="325"/>
    </location>
</feature>
<feature type="transmembrane region" description="Helical" evidence="8">
    <location>
        <begin position="470"/>
        <end position="493"/>
    </location>
</feature>
<evidence type="ECO:0000256" key="8">
    <source>
        <dbReference type="SAM" id="Phobius"/>
    </source>
</evidence>
<keyword evidence="5" id="KW-0560">Oxidoreductase</keyword>
<dbReference type="EMBL" id="CP146612">
    <property type="protein sequence ID" value="WWX24605.1"/>
    <property type="molecule type" value="Genomic_DNA"/>
</dbReference>
<feature type="transmembrane region" description="Helical" evidence="8">
    <location>
        <begin position="627"/>
        <end position="645"/>
    </location>
</feature>
<protein>
    <submittedName>
        <fullName evidence="11">Proton-conducting transporter membrane subunit</fullName>
    </submittedName>
</protein>
<dbReference type="Pfam" id="PF00361">
    <property type="entry name" value="Proton_antipo_M"/>
    <property type="match status" value="1"/>
</dbReference>
<dbReference type="InterPro" id="IPR003918">
    <property type="entry name" value="NADH_UbQ_OxRdtase"/>
</dbReference>
<keyword evidence="2" id="KW-1003">Cell membrane</keyword>
<feature type="transmembrane region" description="Helical" evidence="8">
    <location>
        <begin position="202"/>
        <end position="224"/>
    </location>
</feature>